<comment type="subcellular location">
    <subcellularLocation>
        <location evidence="1">Nucleus</location>
    </subcellularLocation>
</comment>
<dbReference type="OrthoDB" id="338231at2759"/>
<dbReference type="AlphaFoldDB" id="B0E6H9"/>
<evidence type="ECO:0000313" key="4">
    <source>
        <dbReference type="Proteomes" id="UP000008076"/>
    </source>
</evidence>
<evidence type="ECO:0000256" key="1">
    <source>
        <dbReference type="PIRNR" id="PIRNR007764"/>
    </source>
</evidence>
<comment type="similarity">
    <text evidence="1">Belongs to the GINS4/SLD5 family.</text>
</comment>
<dbReference type="GeneID" id="5878885"/>
<dbReference type="GO" id="GO:0000727">
    <property type="term" value="P:double-strand break repair via break-induced replication"/>
    <property type="evidence" value="ECO:0007669"/>
    <property type="project" value="TreeGrafter"/>
</dbReference>
<name>B0E6H9_ENTDS</name>
<dbReference type="SUPFAM" id="SSF160059">
    <property type="entry name" value="PriA/YqbF domain"/>
    <property type="match status" value="1"/>
</dbReference>
<dbReference type="InterPro" id="IPR036224">
    <property type="entry name" value="GINS_bundle-like_dom_sf"/>
</dbReference>
<evidence type="ECO:0000259" key="2">
    <source>
        <dbReference type="Pfam" id="PF16922"/>
    </source>
</evidence>
<keyword evidence="1" id="KW-0539">Nucleus</keyword>
<dbReference type="EMBL" id="DS547905">
    <property type="protein sequence ID" value="EDR29874.1"/>
    <property type="molecule type" value="Genomic_DNA"/>
</dbReference>
<evidence type="ECO:0000313" key="3">
    <source>
        <dbReference type="EMBL" id="EDR29874.1"/>
    </source>
</evidence>
<dbReference type="PANTHER" id="PTHR21206:SF0">
    <property type="entry name" value="DNA REPLICATION COMPLEX GINS PROTEIN SLD5"/>
    <property type="match status" value="1"/>
</dbReference>
<dbReference type="eggNOG" id="ENOG502RC2W">
    <property type="taxonomic scope" value="Eukaryota"/>
</dbReference>
<sequence length="216" mass="25711">MTTQHPHSQFTQNQEVSQDLNEFNKLLRTIQNEIQSPVLEIFDNVRVSQFKQMIFNQQQVIANLKNQIDVSSITLMQCQTFQIEISRIQYYLTLYSKTRLRKIHQMARCNSNDTSKMTSDENILFEKYKILRKEFLQKAQIFEPKAEAKPDMSTFVFVRVLTNVDNFKIHPEYNDFCIINLPISDEYGFEMQKGEVYLFPYYSVHDFINTNTFELI</sequence>
<dbReference type="FunFam" id="1.20.58.1030:FF:000021">
    <property type="entry name" value="DNA replication complex GINS protein SLD5"/>
    <property type="match status" value="1"/>
</dbReference>
<proteinExistence type="inferred from homology"/>
<reference evidence="4" key="1">
    <citation type="submission" date="2007-12" db="EMBL/GenBank/DDBJ databases">
        <title>Annotation of Entamoeba dispar SAW760.</title>
        <authorList>
            <person name="Lorenzi H."/>
            <person name="Inman J."/>
            <person name="Schobel S."/>
            <person name="Amedeo P."/>
            <person name="Caler E."/>
        </authorList>
    </citation>
    <scope>NUCLEOTIDE SEQUENCE [LARGE SCALE GENOMIC DNA]</scope>
    <source>
        <strain evidence="4">ATCC PRA-260 / SAW760</strain>
    </source>
</reference>
<dbReference type="KEGG" id="edi:EDI_348840"/>
<comment type="function">
    <text evidence="1">The GINS complex plays an essential role in the initiation of DNA replication.</text>
</comment>
<protein>
    <recommendedName>
        <fullName evidence="1">DNA replication complex GINS protein SLD5</fullName>
    </recommendedName>
</protein>
<dbReference type="GO" id="GO:0000811">
    <property type="term" value="C:GINS complex"/>
    <property type="evidence" value="ECO:0007669"/>
    <property type="project" value="UniProtKB-UniRule"/>
</dbReference>
<dbReference type="CDD" id="cd21692">
    <property type="entry name" value="GINS_B_Sld5"/>
    <property type="match status" value="1"/>
</dbReference>
<dbReference type="InterPro" id="IPR008591">
    <property type="entry name" value="GINS_Sld5"/>
</dbReference>
<keyword evidence="1" id="KW-0235">DNA replication</keyword>
<organism evidence="4">
    <name type="scientific">Entamoeba dispar (strain ATCC PRA-260 / SAW760)</name>
    <dbReference type="NCBI Taxonomy" id="370354"/>
    <lineage>
        <taxon>Eukaryota</taxon>
        <taxon>Amoebozoa</taxon>
        <taxon>Evosea</taxon>
        <taxon>Archamoebae</taxon>
        <taxon>Mastigamoebida</taxon>
        <taxon>Entamoebidae</taxon>
        <taxon>Entamoeba</taxon>
    </lineage>
</organism>
<dbReference type="PANTHER" id="PTHR21206">
    <property type="entry name" value="SLD5 PROTEIN"/>
    <property type="match status" value="1"/>
</dbReference>
<keyword evidence="4" id="KW-1185">Reference proteome</keyword>
<dbReference type="OMA" id="ITRINYY"/>
<feature type="domain" description="DNA replication complex GINS protein SLD5 C-terminal" evidence="2">
    <location>
        <begin position="150"/>
        <end position="216"/>
    </location>
</feature>
<dbReference type="Proteomes" id="UP000008076">
    <property type="component" value="Unassembled WGS sequence"/>
</dbReference>
<dbReference type="RefSeq" id="XP_001733997.1">
    <property type="nucleotide sequence ID" value="XM_001733945.1"/>
</dbReference>
<dbReference type="Gene3D" id="1.20.58.1030">
    <property type="match status" value="1"/>
</dbReference>
<dbReference type="Gene3D" id="3.40.5.60">
    <property type="match status" value="1"/>
</dbReference>
<dbReference type="PIRSF" id="PIRSF007764">
    <property type="entry name" value="Sld5"/>
    <property type="match status" value="1"/>
</dbReference>
<dbReference type="Pfam" id="PF16922">
    <property type="entry name" value="SLD5_C"/>
    <property type="match status" value="1"/>
</dbReference>
<dbReference type="SUPFAM" id="SSF158573">
    <property type="entry name" value="GINS helical bundle-like"/>
    <property type="match status" value="1"/>
</dbReference>
<gene>
    <name evidence="3" type="ORF">EDI_348840</name>
</gene>
<dbReference type="InterPro" id="IPR031633">
    <property type="entry name" value="SLD5_C"/>
</dbReference>
<dbReference type="GO" id="GO:0006261">
    <property type="term" value="P:DNA-templated DNA replication"/>
    <property type="evidence" value="ECO:0007669"/>
    <property type="project" value="InterPro"/>
</dbReference>
<accession>B0E6H9</accession>
<dbReference type="VEuPathDB" id="AmoebaDB:EDI_348840"/>